<protein>
    <submittedName>
        <fullName evidence="1">Uncharacterized protein</fullName>
    </submittedName>
</protein>
<gene>
    <name evidence="1" type="ORF">SAMN04488541_102744</name>
</gene>
<proteinExistence type="predicted"/>
<evidence type="ECO:0000313" key="2">
    <source>
        <dbReference type="Proteomes" id="UP000199513"/>
    </source>
</evidence>
<sequence length="208" mass="23854">MFKAHFFSLTFLIISAFISPNLSLHTTKDLGDCNCKNKPSSTLYRCNTKTKPTEVRCILTRKSKIKGKVSETSYVFVALKSSDKKRDLKINATIKNQSTLMYSGDIFTIDNRGTSKEYIVKINLWNQKGYTVEIRKDDFLKLTFNLSTNQVSIEASGYMQECFDNNHTMTSDFVKQDIFSRPFTNPDDMVGMAVAYFIYEYNKALTPQ</sequence>
<organism evidence="1 2">
    <name type="scientific">Thermoflexibacter ruber</name>
    <dbReference type="NCBI Taxonomy" id="1003"/>
    <lineage>
        <taxon>Bacteria</taxon>
        <taxon>Pseudomonadati</taxon>
        <taxon>Bacteroidota</taxon>
        <taxon>Cytophagia</taxon>
        <taxon>Cytophagales</taxon>
        <taxon>Thermoflexibacteraceae</taxon>
        <taxon>Thermoflexibacter</taxon>
    </lineage>
</organism>
<dbReference type="RefSeq" id="WP_091548022.1">
    <property type="nucleotide sequence ID" value="NZ_FONY01000027.1"/>
</dbReference>
<keyword evidence="2" id="KW-1185">Reference proteome</keyword>
<reference evidence="1 2" key="1">
    <citation type="submission" date="2016-10" db="EMBL/GenBank/DDBJ databases">
        <authorList>
            <person name="de Groot N.N."/>
        </authorList>
    </citation>
    <scope>NUCLEOTIDE SEQUENCE [LARGE SCALE GENOMIC DNA]</scope>
    <source>
        <strain>GEY</strain>
        <strain evidence="2">DSM 9560</strain>
    </source>
</reference>
<dbReference type="EMBL" id="FONY01000027">
    <property type="protein sequence ID" value="SFF34713.1"/>
    <property type="molecule type" value="Genomic_DNA"/>
</dbReference>
<name>A0A1I2HZ83_9BACT</name>
<accession>A0A1I2HZ83</accession>
<evidence type="ECO:0000313" key="1">
    <source>
        <dbReference type="EMBL" id="SFF34713.1"/>
    </source>
</evidence>
<dbReference type="Proteomes" id="UP000199513">
    <property type="component" value="Unassembled WGS sequence"/>
</dbReference>
<dbReference type="AlphaFoldDB" id="A0A1I2HZ83"/>